<dbReference type="SUPFAM" id="SSF82171">
    <property type="entry name" value="DPP6 N-terminal domain-like"/>
    <property type="match status" value="1"/>
</dbReference>
<evidence type="ECO:0000313" key="4">
    <source>
        <dbReference type="EMBL" id="MCT8337482.1"/>
    </source>
</evidence>
<feature type="domain" description="BIG2" evidence="3">
    <location>
        <begin position="794"/>
        <end position="870"/>
    </location>
</feature>
<feature type="compositionally biased region" description="Acidic residues" evidence="2">
    <location>
        <begin position="1140"/>
        <end position="1156"/>
    </location>
</feature>
<dbReference type="Pfam" id="PF02368">
    <property type="entry name" value="Big_2"/>
    <property type="match status" value="7"/>
</dbReference>
<feature type="domain" description="BIG2" evidence="3">
    <location>
        <begin position="535"/>
        <end position="615"/>
    </location>
</feature>
<dbReference type="NCBIfam" id="TIGR04275">
    <property type="entry name" value="beta_prop_Msarc"/>
    <property type="match status" value="4"/>
</dbReference>
<dbReference type="Pfam" id="PF07676">
    <property type="entry name" value="PD40"/>
    <property type="match status" value="1"/>
</dbReference>
<organism evidence="4 5">
    <name type="scientific">Methanoculleus formosensis</name>
    <dbReference type="NCBI Taxonomy" id="2590886"/>
    <lineage>
        <taxon>Archaea</taxon>
        <taxon>Methanobacteriati</taxon>
        <taxon>Methanobacteriota</taxon>
        <taxon>Stenosarchaea group</taxon>
        <taxon>Methanomicrobia</taxon>
        <taxon>Methanomicrobiales</taxon>
        <taxon>Methanomicrobiaceae</taxon>
        <taxon>Methanoculleus</taxon>
    </lineage>
</organism>
<comment type="similarity">
    <text evidence="1">Belongs to the TolB family.</text>
</comment>
<protein>
    <submittedName>
        <fullName evidence="4">PGF-pre-PGF domain-containing protein</fullName>
    </submittedName>
</protein>
<dbReference type="InterPro" id="IPR011042">
    <property type="entry name" value="6-blade_b-propeller_TolB-like"/>
</dbReference>
<evidence type="ECO:0000256" key="1">
    <source>
        <dbReference type="ARBA" id="ARBA00009820"/>
    </source>
</evidence>
<dbReference type="InterPro" id="IPR011659">
    <property type="entry name" value="WD40"/>
</dbReference>
<dbReference type="InterPro" id="IPR008964">
    <property type="entry name" value="Invasin/intimin_cell_adhesion"/>
</dbReference>
<feature type="domain" description="BIG2" evidence="3">
    <location>
        <begin position="444"/>
        <end position="525"/>
    </location>
</feature>
<dbReference type="Proteomes" id="UP001065682">
    <property type="component" value="Unassembled WGS sequence"/>
</dbReference>
<evidence type="ECO:0000256" key="2">
    <source>
        <dbReference type="SAM" id="MobiDB-lite"/>
    </source>
</evidence>
<feature type="domain" description="BIG2" evidence="3">
    <location>
        <begin position="876"/>
        <end position="956"/>
    </location>
</feature>
<feature type="domain" description="BIG2" evidence="3">
    <location>
        <begin position="623"/>
        <end position="703"/>
    </location>
</feature>
<feature type="region of interest" description="Disordered" evidence="2">
    <location>
        <begin position="1139"/>
        <end position="1166"/>
    </location>
</feature>
<dbReference type="AlphaFoldDB" id="A0A9E5DCS5"/>
<dbReference type="InterPro" id="IPR027618">
    <property type="entry name" value="Beta_prop_Msarc"/>
</dbReference>
<dbReference type="SUPFAM" id="SSF49373">
    <property type="entry name" value="Invasin/intimin cell-adhesion fragments"/>
    <property type="match status" value="7"/>
</dbReference>
<dbReference type="NCBIfam" id="TIGR04213">
    <property type="entry name" value="PGF_pre_PGF"/>
    <property type="match status" value="1"/>
</dbReference>
<evidence type="ECO:0000313" key="5">
    <source>
        <dbReference type="Proteomes" id="UP001065682"/>
    </source>
</evidence>
<feature type="domain" description="BIG2" evidence="3">
    <location>
        <begin position="350"/>
        <end position="431"/>
    </location>
</feature>
<comment type="caution">
    <text evidence="4">The sequence shown here is derived from an EMBL/GenBank/DDBJ whole genome shotgun (WGS) entry which is preliminary data.</text>
</comment>
<sequence length="1195" mass="125079">MTKKMHMALFCAVAIIGLLISPVTAVDPAAGEPLYHPFDYAQDHPDIDGDMIVWEDDRNGQKDIYFGTIDAFRASSGYTGERITTDPNSQERPSISGDYIAWQDDRNGNPDIYLYERSTETTTQLTNDTGKQWLPAVSGNHVAWYDDSSGRTNIVLYDIAAGEVKDVIDSDAKTTIPGGATEFKPALSENYVAWVEEADQNVYYYDIAAETIAGPVSTSTSIQSWPSLSGSAIAWEDYRHGDFGGEIYMTDLDNPSGGEKRITNAPGDQVSPALSGSIIAWEDMRDGNRSIYMYDLATDEEMSVYLSPEPNDEQLYPAVSGNSIVWQRRATPNSNLYIFVYEPGAPIEPVVTTIEIDPEITTVTVNSTVKFTPTVRDQFNATMTGVEINWTSSNKTIGTIDNSTGLFTGVAVGLTTVTATAGNASASALVTVEAPVEPPVEPPEVASITVKPPTTTLQIGGTQQFEATVRDQFDRAMTGVNVTWASSNKTIGTIDNSTGLFTALAEGTTTVTATVGEITGEATVTVSAEAPPDPVAARITLTSDRTTAVVNETVTFSATVYDLNDIELPDVTVNWTSSDPAVGTINETGLFTAIGEGTANVTATAGNASASALVTVEALPEPILDNLYITPSGATLAIGDTQRFVVTASDQDGNAMTNVSVNWTSSDEDVGTIDEAGLFVALAEGTATVAATAENVTATATVTVINNEPALASIAVTPSEITLVSNDTAAFTATALDQFGNEFSGIEIAWTSSDPAVGTIDADGLFNAVADGTTTITATAENITGEATVTVATASSGVVVSPSTITLGAGESRQFTVHGLQDNAGSAVDWSCDDEAVGTIDTNGLFNAVADGIATITATAENETGTATVTVASSPVATRIEIEPATATIQPGETRAFTATVFDQRDSEMDWIRVTWSSSNPDVGTIDRAGLFGAFAEGSTEITASAGEAAGTAAITVSTTVVPEPTPVNPGGGGGSVAYSDGGGGSSEPTFCARTCENLASGQTFTFSDLTTSSVSSVNITAAGNIPQMMLTVKKTNAPSAAESPADDVYEYVAITSSWVNPSLIGNATVFFSVPTDWLGARNMTPEDVRLMRYANGAWESLETEVVGEESGLYRFRAITPGFSTFAIAASPSSLAASAEEIDVTPEVTETPEETGEVTTEPTEAVPATTTPAAPLVYAPFLAPLAFLLWGRRKN</sequence>
<gene>
    <name evidence="4" type="ORF">FKB36_08290</name>
</gene>
<feature type="domain" description="BIG2" evidence="3">
    <location>
        <begin position="710"/>
        <end position="790"/>
    </location>
</feature>
<evidence type="ECO:0000259" key="3">
    <source>
        <dbReference type="SMART" id="SM00635"/>
    </source>
</evidence>
<dbReference type="InterPro" id="IPR003343">
    <property type="entry name" value="Big_2"/>
</dbReference>
<name>A0A9E5DCS5_9EURY</name>
<dbReference type="PANTHER" id="PTHR36842:SF1">
    <property type="entry name" value="PROTEIN TOLB"/>
    <property type="match status" value="1"/>
</dbReference>
<dbReference type="EMBL" id="VHLL01000004">
    <property type="protein sequence ID" value="MCT8337482.1"/>
    <property type="molecule type" value="Genomic_DNA"/>
</dbReference>
<dbReference type="SMART" id="SM00635">
    <property type="entry name" value="BID_2"/>
    <property type="match status" value="7"/>
</dbReference>
<dbReference type="PANTHER" id="PTHR36842">
    <property type="entry name" value="PROTEIN TOLB HOMOLOG"/>
    <property type="match status" value="1"/>
</dbReference>
<accession>A0A9E5DCS5</accession>
<dbReference type="Gene3D" id="2.60.40.1080">
    <property type="match status" value="7"/>
</dbReference>
<dbReference type="RefSeq" id="WP_261597586.1">
    <property type="nucleotide sequence ID" value="NZ_VHLL01000004.1"/>
</dbReference>
<reference evidence="4" key="1">
    <citation type="submission" date="2019-06" db="EMBL/GenBank/DDBJ databases">
        <title>Methanoculleus strain from Tamsui River, Taipei, Taiwan.</title>
        <authorList>
            <person name="You Y.-T."/>
            <person name="Chen S.-C."/>
            <person name="Lai S.-J."/>
            <person name="Lee Y.-C."/>
            <person name="Lai M.-C."/>
        </authorList>
    </citation>
    <scope>NUCLEOTIDE SEQUENCE</scope>
    <source>
        <strain evidence="4">Afa-1</strain>
    </source>
</reference>
<proteinExistence type="inferred from homology"/>
<dbReference type="Gene3D" id="2.120.10.30">
    <property type="entry name" value="TolB, C-terminal domain"/>
    <property type="match status" value="2"/>
</dbReference>
<dbReference type="InterPro" id="IPR026453">
    <property type="entry name" value="PGF_pre_PGF"/>
</dbReference>
<keyword evidence="5" id="KW-1185">Reference proteome</keyword>
<feature type="compositionally biased region" description="Low complexity" evidence="2">
    <location>
        <begin position="1157"/>
        <end position="1166"/>
    </location>
</feature>